<comment type="caution">
    <text evidence="1">The sequence shown here is derived from an EMBL/GenBank/DDBJ whole genome shotgun (WGS) entry which is preliminary data.</text>
</comment>
<evidence type="ECO:0000313" key="2">
    <source>
        <dbReference type="Proteomes" id="UP001165101"/>
    </source>
</evidence>
<reference evidence="1" key="1">
    <citation type="submission" date="2023-04" db="EMBL/GenBank/DDBJ databases">
        <title>Candida boidinii NBRC 1967.</title>
        <authorList>
            <person name="Ichikawa N."/>
            <person name="Sato H."/>
            <person name="Tonouchi N."/>
        </authorList>
    </citation>
    <scope>NUCLEOTIDE SEQUENCE</scope>
    <source>
        <strain evidence="1">NBRC 1967</strain>
    </source>
</reference>
<accession>A0ACB5TUE2</accession>
<evidence type="ECO:0000313" key="1">
    <source>
        <dbReference type="EMBL" id="GME95375.1"/>
    </source>
</evidence>
<dbReference type="EMBL" id="BSXV01002282">
    <property type="protein sequence ID" value="GME95375.1"/>
    <property type="molecule type" value="Genomic_DNA"/>
</dbReference>
<organism evidence="1 2">
    <name type="scientific">Candida boidinii</name>
    <name type="common">Yeast</name>
    <dbReference type="NCBI Taxonomy" id="5477"/>
    <lineage>
        <taxon>Eukaryota</taxon>
        <taxon>Fungi</taxon>
        <taxon>Dikarya</taxon>
        <taxon>Ascomycota</taxon>
        <taxon>Saccharomycotina</taxon>
        <taxon>Pichiomycetes</taxon>
        <taxon>Pichiales</taxon>
        <taxon>Pichiaceae</taxon>
        <taxon>Ogataea</taxon>
        <taxon>Ogataea/Candida clade</taxon>
    </lineage>
</organism>
<gene>
    <name evidence="1" type="ORF">Cboi01_000387800</name>
</gene>
<sequence length="419" mass="47031">MSDFIFGQPPPPPSQNSNSSGSSNNNQNTNQNKRKPNSTGVLRKKNSNDVRHHPYRNGLSANQPSKQQLPKTIPSLPNTPLVKANAITDVNDSYNSNRYPVQQQQKPTTNTINIRSPADVIADLQRGLLNKAAMGNQNTKQNNRQNNNNNNGNNNGNANGNPSVSKQKKKKKNKNKAKQATNSQTVKQKNEQKQKQEITQHQQQQLPQPQITAQPDTSMQSDNNETLELFPGIRIEIPHPANDELEINSDITTEAPVIDNIRVGEKSDPAPVPGSAVAGGDDMDIDAVTEDFEDEERAFGKQAVSIPGTNIVLETEEDIQKWIEERKQNWPTKKRMEEKQKEKEENDKILKSLSSQNNKTSRSNYEPANGLTDNDQTKRNVRICKFFASTGEILLNYQIIKHVFYMVFQSKSRKGSHHL</sequence>
<dbReference type="Proteomes" id="UP001165101">
    <property type="component" value="Unassembled WGS sequence"/>
</dbReference>
<name>A0ACB5TUE2_CANBO</name>
<proteinExistence type="predicted"/>
<protein>
    <submittedName>
        <fullName evidence="1">Unnamed protein product</fullName>
    </submittedName>
</protein>
<keyword evidence="2" id="KW-1185">Reference proteome</keyword>